<keyword evidence="12 13" id="KW-0407">Ion channel</keyword>
<comment type="similarity">
    <text evidence="2 13">Belongs to the glutamate-gated ion channel (TC 1.A.10.1) family.</text>
</comment>
<name>A0A2U1PUC7_ARTAN</name>
<keyword evidence="7 13" id="KW-0406">Ion transport</keyword>
<feature type="disulfide bond" evidence="14">
    <location>
        <begin position="613"/>
        <end position="668"/>
    </location>
</feature>
<gene>
    <name evidence="18" type="ORF">CTI12_AA111840</name>
</gene>
<dbReference type="InterPro" id="IPR017103">
    <property type="entry name" value="Iontropic_Glu_rcpt_pln"/>
</dbReference>
<evidence type="ECO:0000256" key="1">
    <source>
        <dbReference type="ARBA" id="ARBA00004141"/>
    </source>
</evidence>
<keyword evidence="6 16" id="KW-1133">Transmembrane helix</keyword>
<evidence type="ECO:0000256" key="2">
    <source>
        <dbReference type="ARBA" id="ARBA00008685"/>
    </source>
</evidence>
<dbReference type="FunFam" id="3.40.190.10:FF:000103">
    <property type="entry name" value="Glutamate receptor"/>
    <property type="match status" value="1"/>
</dbReference>
<evidence type="ECO:0000259" key="17">
    <source>
        <dbReference type="SMART" id="SM00079"/>
    </source>
</evidence>
<feature type="compositionally biased region" description="Polar residues" evidence="15">
    <location>
        <begin position="768"/>
        <end position="778"/>
    </location>
</feature>
<reference evidence="18 19" key="1">
    <citation type="journal article" date="2018" name="Mol. Plant">
        <title>The genome of Artemisia annua provides insight into the evolution of Asteraceae family and artemisinin biosynthesis.</title>
        <authorList>
            <person name="Shen Q."/>
            <person name="Zhang L."/>
            <person name="Liao Z."/>
            <person name="Wang S."/>
            <person name="Yan T."/>
            <person name="Shi P."/>
            <person name="Liu M."/>
            <person name="Fu X."/>
            <person name="Pan Q."/>
            <person name="Wang Y."/>
            <person name="Lv Z."/>
            <person name="Lu X."/>
            <person name="Zhang F."/>
            <person name="Jiang W."/>
            <person name="Ma Y."/>
            <person name="Chen M."/>
            <person name="Hao X."/>
            <person name="Li L."/>
            <person name="Tang Y."/>
            <person name="Lv G."/>
            <person name="Zhou Y."/>
            <person name="Sun X."/>
            <person name="Brodelius P.E."/>
            <person name="Rose J.K.C."/>
            <person name="Tang K."/>
        </authorList>
    </citation>
    <scope>NUCLEOTIDE SEQUENCE [LARGE SCALE GENOMIC DNA]</scope>
    <source>
        <strain evidence="19">cv. Huhao1</strain>
        <tissue evidence="18">Leaf</tissue>
    </source>
</reference>
<sequence>MQNLVGKYLVIVFAMMTTKINGIREVGIGVILDMDSNVGKSCRVSILMALEEFYGAPYNNFTTIIHPHFHDSKSSNFEAASVEVGIGVILDMDSNVGKSCRVSILMALEEFYGAPYNNFTTIIHPHFHDSKSSNFEAASVGYAWIITDVLTGLLHYLDRQDIDSMQGVIGVKPYIPPSDQLNKFEKKWRKRFYKEYPEMDRAQLDMFGIWYYDSIFAIATALQRVEAELSATLNRPMEALPDLASIETSQLRSRILPKIQNIRLKGLGGDFHVINGQLQTSPYQIVNVFGNGEKQVGLWNSMNKGLSNQTSQTHKLDYTTNIYDLGTIIWPGDTPKIPKVHEIPYCDENMQLRVGVPANSGFVEFIEVYKDHKTNEIHASGLCMDILYAVLDALPCRVNYKLFLYETHDDKRSRDYNEFVYQVFNGTYDMVIGDVTILSNRSNYVDFTLPYSQSGVAILVPLKADKRKNAWIFMEPLETKLWITIGAFFIYTGFVVWVIEHRGNKEFRGPPNQQVGMIFWFSFSTLVFAHIQKLQPAFRTINELITRGDYIGYQSGSFVEGLLKDMSVQSDRLKKYINFFEYAQALSNGSQNGGVSAIVDEVPYLKMLQAKNCSKYFMLDPIYKTAGFGFALPKGSPLVAEFSKAILKVVEGPLTNLTNKWIGDGVDCSEQDSELQDFDKLTLASFKGLFFIAGLSSTYALVVFIFMFLYENKDILMSESSMHEKLTAIIRNFDEDKNKKPAVLETMDDSHVQVEVVDDNQAHDEENITQAPPLSPRTSIDHQGVPLSHDSPVRS</sequence>
<dbReference type="Pfam" id="PF01094">
    <property type="entry name" value="ANF_receptor"/>
    <property type="match status" value="1"/>
</dbReference>
<evidence type="ECO:0000256" key="4">
    <source>
        <dbReference type="ARBA" id="ARBA00022692"/>
    </source>
</evidence>
<organism evidence="18 19">
    <name type="scientific">Artemisia annua</name>
    <name type="common">Sweet wormwood</name>
    <dbReference type="NCBI Taxonomy" id="35608"/>
    <lineage>
        <taxon>Eukaryota</taxon>
        <taxon>Viridiplantae</taxon>
        <taxon>Streptophyta</taxon>
        <taxon>Embryophyta</taxon>
        <taxon>Tracheophyta</taxon>
        <taxon>Spermatophyta</taxon>
        <taxon>Magnoliopsida</taxon>
        <taxon>eudicotyledons</taxon>
        <taxon>Gunneridae</taxon>
        <taxon>Pentapetalae</taxon>
        <taxon>asterids</taxon>
        <taxon>campanulids</taxon>
        <taxon>Asterales</taxon>
        <taxon>Asteraceae</taxon>
        <taxon>Asteroideae</taxon>
        <taxon>Anthemideae</taxon>
        <taxon>Artemisiinae</taxon>
        <taxon>Artemisia</taxon>
    </lineage>
</organism>
<feature type="transmembrane region" description="Helical" evidence="16">
    <location>
        <begin position="481"/>
        <end position="499"/>
    </location>
</feature>
<dbReference type="PANTHER" id="PTHR18966">
    <property type="entry name" value="IONOTROPIC GLUTAMATE RECEPTOR"/>
    <property type="match status" value="1"/>
</dbReference>
<evidence type="ECO:0000256" key="6">
    <source>
        <dbReference type="ARBA" id="ARBA00022989"/>
    </source>
</evidence>
<keyword evidence="19" id="KW-1185">Reference proteome</keyword>
<dbReference type="InterPro" id="IPR001320">
    <property type="entry name" value="Iontro_rcpt_C"/>
</dbReference>
<proteinExistence type="inferred from homology"/>
<dbReference type="AlphaFoldDB" id="A0A2U1PUC7"/>
<dbReference type="FunFam" id="3.40.190.10:FF:000217">
    <property type="entry name" value="Glutamate receptor"/>
    <property type="match status" value="1"/>
</dbReference>
<keyword evidence="4 16" id="KW-0812">Transmembrane</keyword>
<evidence type="ECO:0000256" key="12">
    <source>
        <dbReference type="ARBA" id="ARBA00023303"/>
    </source>
</evidence>
<dbReference type="Gene3D" id="1.10.287.70">
    <property type="match status" value="1"/>
</dbReference>
<evidence type="ECO:0000256" key="11">
    <source>
        <dbReference type="ARBA" id="ARBA00023286"/>
    </source>
</evidence>
<feature type="region of interest" description="Disordered" evidence="15">
    <location>
        <begin position="760"/>
        <end position="795"/>
    </location>
</feature>
<dbReference type="Gene3D" id="3.40.50.2300">
    <property type="match status" value="2"/>
</dbReference>
<evidence type="ECO:0000256" key="15">
    <source>
        <dbReference type="SAM" id="MobiDB-lite"/>
    </source>
</evidence>
<dbReference type="SUPFAM" id="SSF53850">
    <property type="entry name" value="Periplasmic binding protein-like II"/>
    <property type="match status" value="1"/>
</dbReference>
<dbReference type="SMART" id="SM00079">
    <property type="entry name" value="PBPe"/>
    <property type="match status" value="1"/>
</dbReference>
<dbReference type="InterPro" id="IPR015683">
    <property type="entry name" value="Ionotropic_Glu_rcpt"/>
</dbReference>
<dbReference type="SUPFAM" id="SSF53822">
    <property type="entry name" value="Periplasmic binding protein-like I"/>
    <property type="match status" value="1"/>
</dbReference>
<dbReference type="Proteomes" id="UP000245207">
    <property type="component" value="Unassembled WGS sequence"/>
</dbReference>
<comment type="caution">
    <text evidence="18">The sequence shown here is derived from an EMBL/GenBank/DDBJ whole genome shotgun (WGS) entry which is preliminary data.</text>
</comment>
<accession>A0A2U1PUC7</accession>
<keyword evidence="11 13" id="KW-1071">Ligand-gated ion channel</keyword>
<evidence type="ECO:0000256" key="14">
    <source>
        <dbReference type="PIRSR" id="PIRSR037090-50"/>
    </source>
</evidence>
<dbReference type="Gene3D" id="3.40.190.10">
    <property type="entry name" value="Periplasmic binding protein-like II"/>
    <property type="match status" value="2"/>
</dbReference>
<protein>
    <recommendedName>
        <fullName evidence="13">Glutamate receptor</fullName>
    </recommendedName>
</protein>
<comment type="subcellular location">
    <subcellularLocation>
        <location evidence="1">Membrane</location>
        <topology evidence="1">Multi-pass membrane protein</topology>
    </subcellularLocation>
</comment>
<dbReference type="Pfam" id="PF10613">
    <property type="entry name" value="Lig_chan-Glu_bd"/>
    <property type="match status" value="1"/>
</dbReference>
<keyword evidence="5" id="KW-0732">Signal</keyword>
<keyword evidence="9 13" id="KW-0675">Receptor</keyword>
<evidence type="ECO:0000256" key="8">
    <source>
        <dbReference type="ARBA" id="ARBA00023136"/>
    </source>
</evidence>
<keyword evidence="8 13" id="KW-0472">Membrane</keyword>
<evidence type="ECO:0000256" key="13">
    <source>
        <dbReference type="PIRNR" id="PIRNR037090"/>
    </source>
</evidence>
<evidence type="ECO:0000256" key="10">
    <source>
        <dbReference type="ARBA" id="ARBA00023180"/>
    </source>
</evidence>
<dbReference type="OrthoDB" id="5984008at2759"/>
<dbReference type="PIRSF" id="PIRSF037090">
    <property type="entry name" value="Iontro_Glu-like_rcpt_pln"/>
    <property type="match status" value="1"/>
</dbReference>
<dbReference type="GO" id="GO:0016020">
    <property type="term" value="C:membrane"/>
    <property type="evidence" value="ECO:0007669"/>
    <property type="project" value="UniProtKB-SubCell"/>
</dbReference>
<keyword evidence="3 13" id="KW-0813">Transport</keyword>
<evidence type="ECO:0000313" key="19">
    <source>
        <dbReference type="Proteomes" id="UP000245207"/>
    </source>
</evidence>
<dbReference type="EMBL" id="PKPP01000727">
    <property type="protein sequence ID" value="PWA89371.1"/>
    <property type="molecule type" value="Genomic_DNA"/>
</dbReference>
<comment type="function">
    <text evidence="13">Glutamate-gated receptor that probably acts as non-selective cation channel.</text>
</comment>
<evidence type="ECO:0000256" key="9">
    <source>
        <dbReference type="ARBA" id="ARBA00023170"/>
    </source>
</evidence>
<dbReference type="GO" id="GO:0015276">
    <property type="term" value="F:ligand-gated monoatomic ion channel activity"/>
    <property type="evidence" value="ECO:0007669"/>
    <property type="project" value="InterPro"/>
</dbReference>
<dbReference type="InterPro" id="IPR019594">
    <property type="entry name" value="Glu/Gly-bd"/>
</dbReference>
<evidence type="ECO:0000256" key="16">
    <source>
        <dbReference type="SAM" id="Phobius"/>
    </source>
</evidence>
<evidence type="ECO:0000256" key="5">
    <source>
        <dbReference type="ARBA" id="ARBA00022729"/>
    </source>
</evidence>
<feature type="transmembrane region" description="Helical" evidence="16">
    <location>
        <begin position="689"/>
        <end position="710"/>
    </location>
</feature>
<evidence type="ECO:0000256" key="7">
    <source>
        <dbReference type="ARBA" id="ARBA00023065"/>
    </source>
</evidence>
<dbReference type="InterPro" id="IPR001828">
    <property type="entry name" value="ANF_lig-bd_rcpt"/>
</dbReference>
<keyword evidence="14" id="KW-1015">Disulfide bond</keyword>
<evidence type="ECO:0000256" key="3">
    <source>
        <dbReference type="ARBA" id="ARBA00022448"/>
    </source>
</evidence>
<feature type="domain" description="Ionotropic glutamate receptor C-terminal" evidence="17">
    <location>
        <begin position="351"/>
        <end position="664"/>
    </location>
</feature>
<dbReference type="CDD" id="cd13686">
    <property type="entry name" value="GluR_Plant"/>
    <property type="match status" value="1"/>
</dbReference>
<dbReference type="InterPro" id="IPR028082">
    <property type="entry name" value="Peripla_BP_I"/>
</dbReference>
<keyword evidence="10" id="KW-0325">Glycoprotein</keyword>
<dbReference type="Pfam" id="PF00060">
    <property type="entry name" value="Lig_chan"/>
    <property type="match status" value="1"/>
</dbReference>
<evidence type="ECO:0000313" key="18">
    <source>
        <dbReference type="EMBL" id="PWA89371.1"/>
    </source>
</evidence>